<name>A0ABN9RQX3_9DINO</name>
<accession>A0ABN9RQX3</accession>
<dbReference type="Proteomes" id="UP001189429">
    <property type="component" value="Unassembled WGS sequence"/>
</dbReference>
<evidence type="ECO:0000313" key="2">
    <source>
        <dbReference type="EMBL" id="CAK0820778.1"/>
    </source>
</evidence>
<reference evidence="2" key="1">
    <citation type="submission" date="2023-10" db="EMBL/GenBank/DDBJ databases">
        <authorList>
            <person name="Chen Y."/>
            <person name="Shah S."/>
            <person name="Dougan E. K."/>
            <person name="Thang M."/>
            <person name="Chan C."/>
        </authorList>
    </citation>
    <scope>NUCLEOTIDE SEQUENCE [LARGE SCALE GENOMIC DNA]</scope>
</reference>
<gene>
    <name evidence="2" type="ORF">PCOR1329_LOCUS22329</name>
</gene>
<evidence type="ECO:0000313" key="3">
    <source>
        <dbReference type="Proteomes" id="UP001189429"/>
    </source>
</evidence>
<evidence type="ECO:0000256" key="1">
    <source>
        <dbReference type="SAM" id="SignalP"/>
    </source>
</evidence>
<organism evidence="2 3">
    <name type="scientific">Prorocentrum cordatum</name>
    <dbReference type="NCBI Taxonomy" id="2364126"/>
    <lineage>
        <taxon>Eukaryota</taxon>
        <taxon>Sar</taxon>
        <taxon>Alveolata</taxon>
        <taxon>Dinophyceae</taxon>
        <taxon>Prorocentrales</taxon>
        <taxon>Prorocentraceae</taxon>
        <taxon>Prorocentrum</taxon>
    </lineage>
</organism>
<protein>
    <submittedName>
        <fullName evidence="2">Uncharacterized protein</fullName>
    </submittedName>
</protein>
<feature type="signal peptide" evidence="1">
    <location>
        <begin position="1"/>
        <end position="19"/>
    </location>
</feature>
<sequence>MLRPALWVHCLALLHVASSTPPSSLLRLLRLLIPPTPLRWWCCQWPPTRERHLPIPSLRAPPPPASPHSAPRLVLLVHPDKTSHPSAKEAFQLLAPALRG</sequence>
<proteinExistence type="predicted"/>
<feature type="chain" id="PRO_5045234064" evidence="1">
    <location>
        <begin position="20"/>
        <end position="100"/>
    </location>
</feature>
<comment type="caution">
    <text evidence="2">The sequence shown here is derived from an EMBL/GenBank/DDBJ whole genome shotgun (WGS) entry which is preliminary data.</text>
</comment>
<keyword evidence="1" id="KW-0732">Signal</keyword>
<dbReference type="EMBL" id="CAUYUJ010007446">
    <property type="protein sequence ID" value="CAK0820778.1"/>
    <property type="molecule type" value="Genomic_DNA"/>
</dbReference>
<keyword evidence="3" id="KW-1185">Reference proteome</keyword>